<dbReference type="PANTHER" id="PTHR46424:SF1">
    <property type="entry name" value="UBX DOMAIN-CONTAINING PROTEIN 4"/>
    <property type="match status" value="1"/>
</dbReference>
<feature type="region of interest" description="Disordered" evidence="6">
    <location>
        <begin position="407"/>
        <end position="463"/>
    </location>
</feature>
<keyword evidence="9" id="KW-1185">Reference proteome</keyword>
<dbReference type="InterPro" id="IPR029071">
    <property type="entry name" value="Ubiquitin-like_domsf"/>
</dbReference>
<organism evidence="8 9">
    <name type="scientific">Botrytis galanthina</name>
    <dbReference type="NCBI Taxonomy" id="278940"/>
    <lineage>
        <taxon>Eukaryota</taxon>
        <taxon>Fungi</taxon>
        <taxon>Dikarya</taxon>
        <taxon>Ascomycota</taxon>
        <taxon>Pezizomycotina</taxon>
        <taxon>Leotiomycetes</taxon>
        <taxon>Helotiales</taxon>
        <taxon>Sclerotiniaceae</taxon>
        <taxon>Botrytis</taxon>
    </lineage>
</organism>
<proteinExistence type="predicted"/>
<evidence type="ECO:0000256" key="4">
    <source>
        <dbReference type="ARBA" id="ARBA00041575"/>
    </source>
</evidence>
<evidence type="ECO:0000256" key="5">
    <source>
        <dbReference type="ARBA" id="ARBA00046062"/>
    </source>
</evidence>
<feature type="compositionally biased region" description="Basic and acidic residues" evidence="6">
    <location>
        <begin position="184"/>
        <end position="203"/>
    </location>
</feature>
<evidence type="ECO:0000256" key="3">
    <source>
        <dbReference type="ARBA" id="ARBA00038812"/>
    </source>
</evidence>
<feature type="region of interest" description="Disordered" evidence="6">
    <location>
        <begin position="236"/>
        <end position="277"/>
    </location>
</feature>
<protein>
    <recommendedName>
        <fullName evidence="4">UBX domain-containing protein 2</fullName>
    </recommendedName>
</protein>
<dbReference type="GO" id="GO:0006986">
    <property type="term" value="P:response to unfolded protein"/>
    <property type="evidence" value="ECO:0007669"/>
    <property type="project" value="UniProtKB-KW"/>
</dbReference>
<evidence type="ECO:0000256" key="1">
    <source>
        <dbReference type="ARBA" id="ARBA00004406"/>
    </source>
</evidence>
<dbReference type="Gene3D" id="3.10.20.90">
    <property type="entry name" value="Phosphatidylinositol 3-kinase Catalytic Subunit, Chain A, domain 1"/>
    <property type="match status" value="1"/>
</dbReference>
<dbReference type="GO" id="GO:0005789">
    <property type="term" value="C:endoplasmic reticulum membrane"/>
    <property type="evidence" value="ECO:0007669"/>
    <property type="project" value="UniProtKB-SubCell"/>
</dbReference>
<feature type="compositionally biased region" description="Basic and acidic residues" evidence="6">
    <location>
        <begin position="453"/>
        <end position="463"/>
    </location>
</feature>
<evidence type="ECO:0000256" key="6">
    <source>
        <dbReference type="SAM" id="MobiDB-lite"/>
    </source>
</evidence>
<comment type="function">
    <text evidence="5">Involved in endoplasmic reticulum-associated protein degradation (ERAD). Acts as a platform to recruit both UBQLN1 and VCP to the ER during ERAD.</text>
</comment>
<evidence type="ECO:0000256" key="2">
    <source>
        <dbReference type="ARBA" id="ARBA00023230"/>
    </source>
</evidence>
<feature type="compositionally biased region" description="Polar residues" evidence="6">
    <location>
        <begin position="133"/>
        <end position="182"/>
    </location>
</feature>
<dbReference type="GO" id="GO:0036503">
    <property type="term" value="P:ERAD pathway"/>
    <property type="evidence" value="ECO:0007669"/>
    <property type="project" value="TreeGrafter"/>
</dbReference>
<dbReference type="EMBL" id="PQXL01000034">
    <property type="protein sequence ID" value="THV54087.1"/>
    <property type="molecule type" value="Genomic_DNA"/>
</dbReference>
<dbReference type="Pfam" id="PF23187">
    <property type="entry name" value="UBX7_N"/>
    <property type="match status" value="1"/>
</dbReference>
<evidence type="ECO:0000313" key="8">
    <source>
        <dbReference type="EMBL" id="THV54087.1"/>
    </source>
</evidence>
<comment type="caution">
    <text evidence="8">The sequence shown here is derived from an EMBL/GenBank/DDBJ whole genome shotgun (WGS) entry which is preliminary data.</text>
</comment>
<dbReference type="CDD" id="cd01767">
    <property type="entry name" value="UBX"/>
    <property type="match status" value="1"/>
</dbReference>
<dbReference type="Pfam" id="PF00789">
    <property type="entry name" value="UBX"/>
    <property type="match status" value="1"/>
</dbReference>
<dbReference type="PANTHER" id="PTHR46424">
    <property type="entry name" value="UBX DOMAIN-CONTAINING PROTEIN 4"/>
    <property type="match status" value="1"/>
</dbReference>
<comment type="subunit">
    <text evidence="3">Directly interacts with VCP. Interacts with UBQLN1. Forms a complex with VCP and UBQLN1.</text>
</comment>
<comment type="subcellular location">
    <subcellularLocation>
        <location evidence="1">Endoplasmic reticulum membrane</location>
        <topology evidence="1">Peripheral membrane protein</topology>
    </subcellularLocation>
</comment>
<sequence length="463" mass="50279">MIAAAMFYTGDINSGISKALAESKLVACFVTNGNEESRLWEDDFLRDSELKSYLQERTVLLRLSAGSEEANYLAAIFPIPKAPTLVAIRNGELKEYLSAGISKDDFLTRFKKALESTSNQMNGENDRPISPNGARTSQNTEQRTTEGQSLSISPTRNSHNGPTSALQSIHDNAPGQPSSSSLPRDPKGKLPEDSKATAEDHSKTPSQAAETVSYAAIQKKRQQEAREERARILALVESDKARRRNDAGRKPSRSNHSTEKPVASSDKDTSIPTPVSKSQDCALQIRLFDGSSIRSRFSSTSTLSGDVRKWIDSQQKDDVPYIFKHVCTPLPNKTLSMTDESQHLASLGLFPSATLIIVPVQTYTSAYEATESSSILSRGIAAGYGLGAWGVNRVLNTLGGIVGGSAAASDTEQMAGPSASVGGGRASNLRTLRDQNDNDNHHELYNGNTLNFEPRRDDNDRED</sequence>
<evidence type="ECO:0000259" key="7">
    <source>
        <dbReference type="PROSITE" id="PS50033"/>
    </source>
</evidence>
<dbReference type="AlphaFoldDB" id="A0A4S8R7S7"/>
<feature type="compositionally biased region" description="Basic and acidic residues" evidence="6">
    <location>
        <begin position="431"/>
        <end position="444"/>
    </location>
</feature>
<dbReference type="InterPro" id="IPR036249">
    <property type="entry name" value="Thioredoxin-like_sf"/>
</dbReference>
<accession>A0A4S8R7S7</accession>
<dbReference type="OrthoDB" id="2445133at2759"/>
<keyword evidence="2" id="KW-0834">Unfolded protein response</keyword>
<feature type="compositionally biased region" description="Basic and acidic residues" evidence="6">
    <location>
        <begin position="236"/>
        <end position="249"/>
    </location>
</feature>
<gene>
    <name evidence="8" type="ORF">BGAL_0034g00070</name>
</gene>
<dbReference type="SUPFAM" id="SSF54236">
    <property type="entry name" value="Ubiquitin-like"/>
    <property type="match status" value="1"/>
</dbReference>
<dbReference type="Gene3D" id="3.40.30.10">
    <property type="entry name" value="Glutaredoxin"/>
    <property type="match status" value="1"/>
</dbReference>
<dbReference type="Proteomes" id="UP000308671">
    <property type="component" value="Unassembled WGS sequence"/>
</dbReference>
<dbReference type="SUPFAM" id="SSF52833">
    <property type="entry name" value="Thioredoxin-like"/>
    <property type="match status" value="1"/>
</dbReference>
<name>A0A4S8R7S7_9HELO</name>
<dbReference type="PROSITE" id="PS50033">
    <property type="entry name" value="UBX"/>
    <property type="match status" value="1"/>
</dbReference>
<dbReference type="SMART" id="SM00166">
    <property type="entry name" value="UBX"/>
    <property type="match status" value="1"/>
</dbReference>
<reference evidence="8 9" key="1">
    <citation type="submission" date="2017-12" db="EMBL/GenBank/DDBJ databases">
        <title>Comparative genomics of Botrytis spp.</title>
        <authorList>
            <person name="Valero-Jimenez C.A."/>
            <person name="Tapia P."/>
            <person name="Veloso J."/>
            <person name="Silva-Moreno E."/>
            <person name="Staats M."/>
            <person name="Valdes J.H."/>
            <person name="Van Kan J.A.L."/>
        </authorList>
    </citation>
    <scope>NUCLEOTIDE SEQUENCE [LARGE SCALE GENOMIC DNA]</scope>
    <source>
        <strain evidence="8 9">MUCL435</strain>
    </source>
</reference>
<feature type="domain" description="UBX" evidence="7">
    <location>
        <begin position="276"/>
        <end position="357"/>
    </location>
</feature>
<evidence type="ECO:0000313" key="9">
    <source>
        <dbReference type="Proteomes" id="UP000308671"/>
    </source>
</evidence>
<dbReference type="InterPro" id="IPR001012">
    <property type="entry name" value="UBX_dom"/>
</dbReference>
<feature type="region of interest" description="Disordered" evidence="6">
    <location>
        <begin position="117"/>
        <end position="211"/>
    </location>
</feature>